<accession>A0A3B6LV20</accession>
<keyword evidence="7" id="KW-0677">Repeat</keyword>
<dbReference type="FunFam" id="3.80.10.10:FF:001347">
    <property type="entry name" value="LRR receptor-like serine/threonine-protein kinase GSO2"/>
    <property type="match status" value="1"/>
</dbReference>
<dbReference type="Pfam" id="PF13516">
    <property type="entry name" value="LRR_6"/>
    <property type="match status" value="1"/>
</dbReference>
<feature type="domain" description="Disease resistance R13L4/SHOC-2-like LRR" evidence="14">
    <location>
        <begin position="146"/>
        <end position="262"/>
    </location>
</feature>
<organism evidence="15">
    <name type="scientific">Triticum aestivum</name>
    <name type="common">Wheat</name>
    <dbReference type="NCBI Taxonomy" id="4565"/>
    <lineage>
        <taxon>Eukaryota</taxon>
        <taxon>Viridiplantae</taxon>
        <taxon>Streptophyta</taxon>
        <taxon>Embryophyta</taxon>
        <taxon>Tracheophyta</taxon>
        <taxon>Spermatophyta</taxon>
        <taxon>Magnoliopsida</taxon>
        <taxon>Liliopsida</taxon>
        <taxon>Poales</taxon>
        <taxon>Poaceae</taxon>
        <taxon>BOP clade</taxon>
        <taxon>Pooideae</taxon>
        <taxon>Triticodae</taxon>
        <taxon>Triticeae</taxon>
        <taxon>Triticinae</taxon>
        <taxon>Triticum</taxon>
    </lineage>
</organism>
<evidence type="ECO:0000313" key="16">
    <source>
        <dbReference type="Proteomes" id="UP000019116"/>
    </source>
</evidence>
<dbReference type="SUPFAM" id="SSF52047">
    <property type="entry name" value="RNI-like"/>
    <property type="match status" value="2"/>
</dbReference>
<keyword evidence="4" id="KW-0433">Leucine-rich repeat</keyword>
<dbReference type="SMART" id="SM00365">
    <property type="entry name" value="LRR_SD22"/>
    <property type="match status" value="6"/>
</dbReference>
<dbReference type="InterPro" id="IPR001611">
    <property type="entry name" value="Leu-rich_rpt"/>
</dbReference>
<dbReference type="OMA" id="EGHFGSC"/>
<evidence type="ECO:0000313" key="15">
    <source>
        <dbReference type="EnsemblPlants" id="TraesCS5B02G446200.1.cds1"/>
    </source>
</evidence>
<evidence type="ECO:0000256" key="10">
    <source>
        <dbReference type="ARBA" id="ARBA00023170"/>
    </source>
</evidence>
<dbReference type="FunFam" id="3.80.10.10:FF:000095">
    <property type="entry name" value="LRR receptor-like serine/threonine-protein kinase GSO1"/>
    <property type="match status" value="1"/>
</dbReference>
<evidence type="ECO:0000256" key="8">
    <source>
        <dbReference type="ARBA" id="ARBA00022989"/>
    </source>
</evidence>
<name>A0A3B6LV20_WHEAT</name>
<feature type="domain" description="Leucine-rich repeat-containing N-terminal plant-type" evidence="13">
    <location>
        <begin position="78"/>
        <end position="114"/>
    </location>
</feature>
<evidence type="ECO:0000256" key="11">
    <source>
        <dbReference type="ARBA" id="ARBA00023180"/>
    </source>
</evidence>
<dbReference type="SMR" id="A0A3B6LV20"/>
<dbReference type="InterPro" id="IPR055414">
    <property type="entry name" value="LRR_R13L4/SHOC2-like"/>
</dbReference>
<dbReference type="AlphaFoldDB" id="A0A3B6LV20"/>
<evidence type="ECO:0000256" key="4">
    <source>
        <dbReference type="ARBA" id="ARBA00022614"/>
    </source>
</evidence>
<dbReference type="InterPro" id="IPR032675">
    <property type="entry name" value="LRR_dom_sf"/>
</dbReference>
<comment type="subcellular location">
    <subcellularLocation>
        <location evidence="1">Cell membrane</location>
        <topology evidence="1">Single-pass type I membrane protein</topology>
    </subcellularLocation>
</comment>
<dbReference type="InterPro" id="IPR046956">
    <property type="entry name" value="RLP23-like"/>
</dbReference>
<dbReference type="Gramene" id="TraesCS5B02G446200.1">
    <property type="protein sequence ID" value="TraesCS5B02G446200.1.cds1"/>
    <property type="gene ID" value="TraesCS5B02G446200"/>
</dbReference>
<dbReference type="GO" id="GO:0005886">
    <property type="term" value="C:plasma membrane"/>
    <property type="evidence" value="ECO:0007669"/>
    <property type="project" value="UniProtKB-SubCell"/>
</dbReference>
<evidence type="ECO:0000256" key="12">
    <source>
        <dbReference type="SAM" id="Phobius"/>
    </source>
</evidence>
<sequence length="970" mass="107292">MTDNSIHHSNQNGCSVYSREREGMKMKWPVKKTDNNTRFHHIHKVAAIAMILLLFASGTPLPTSADAKGRSASGCVAGEREALLSFKESLLDPVGRLSSWRGRDCCQWQGVRCDTSTGHVAGINLRNTAQDPWSADLMLSSSEMSSSITALRYLRYLDLSYNDFNQTSIPTFIGALDNLRYLNLSFANFEGRIPPHIGNLSKLRYLDVSDDTASLSVSNLSWLHRLSGLIHLDVSRVFVRSARNWISQVNMLPNLKVLRLSGCGLNSSVSTLSPSNLTHLEVLDLSGNSFGTPLQHNWFWDLTSLRELQLAMCDWPAGPIPDALGNMSSLVVIDLSANYQLFGYIPANLEKLCNLQVLNLDWVNINGDLTKLMDRLPKCSWSVLREVHLLRANLSGELPDWIGNLTSLSQLDLYQNMLVGPVPAGIGALGNLTYLDFGLSKLSGMLSTEHFANLVSLEYLDLSHNSLKLDLNGNWVPPFRLDIGYFRSCNLGPQFPTWLRWQAGITRLDISNASISDVLPEWFWTVSSHASGLYLSRNQLTGAFPAQLNLVSVEVMDLSKNSLSGKLPANLTAPMLSQLHLSSNHIEGTIPSYVCQLNELTELDLSSNQLTGDLPRCPENITWRSVGPDVTYCLQFGCSFSILDLKNNSLSGKFPDFLQNALGLSFLDLSRNVFSGSLPTWIDEKMPSLEVLVLRSNMFSGHLPRQFTNLPSLHYLDVAHNNISGRIPSSLGRLKAMTGESEGSKNNYSDDSIMTITKDQERQYTLDFANPIVLIDLSCNSLTGHIPAELSFLKGLQTLNLSGNQLDGRIVDGIGALRKLESLDLSYNRLAGGIPPGLSDLTFLSWLNLSYNGLSGRIPSGRQLQTLNDPYIYVGNHGLCGLPLPNNCSNGANPSAHEEHEGAPNDTTYLFLGISMGYVVGLWTVFCILLFSRTWRAAWFRLFDQLCDKSYVQVVVAKAAMARSFRDEAL</sequence>
<feature type="transmembrane region" description="Helical" evidence="12">
    <location>
        <begin position="909"/>
        <end position="931"/>
    </location>
</feature>
<dbReference type="PANTHER" id="PTHR48063">
    <property type="entry name" value="LRR RECEPTOR-LIKE KINASE"/>
    <property type="match status" value="1"/>
</dbReference>
<keyword evidence="9 12" id="KW-0472">Membrane</keyword>
<dbReference type="Pfam" id="PF08263">
    <property type="entry name" value="LRRNT_2"/>
    <property type="match status" value="1"/>
</dbReference>
<keyword evidence="16" id="KW-1185">Reference proteome</keyword>
<dbReference type="PRINTS" id="PR00019">
    <property type="entry name" value="LEURICHRPT"/>
</dbReference>
<dbReference type="RefSeq" id="XP_044390933.1">
    <property type="nucleotide sequence ID" value="XM_044534998.1"/>
</dbReference>
<dbReference type="Proteomes" id="UP000019116">
    <property type="component" value="Chromosome 5B"/>
</dbReference>
<dbReference type="Pfam" id="PF00560">
    <property type="entry name" value="LRR_1"/>
    <property type="match status" value="8"/>
</dbReference>
<evidence type="ECO:0000256" key="3">
    <source>
        <dbReference type="ARBA" id="ARBA00022475"/>
    </source>
</evidence>
<dbReference type="InterPro" id="IPR013210">
    <property type="entry name" value="LRR_N_plant-typ"/>
</dbReference>
<evidence type="ECO:0000256" key="5">
    <source>
        <dbReference type="ARBA" id="ARBA00022692"/>
    </source>
</evidence>
<dbReference type="Gramene" id="TraesSTA5B03G02972060.1">
    <property type="protein sequence ID" value="TraesSTA5B03G02972060.1.CDS1"/>
    <property type="gene ID" value="TraesSTA5B03G02972060"/>
</dbReference>
<dbReference type="InterPro" id="IPR003591">
    <property type="entry name" value="Leu-rich_rpt_typical-subtyp"/>
</dbReference>
<comment type="similarity">
    <text evidence="2">Belongs to the RLP family.</text>
</comment>
<dbReference type="OrthoDB" id="1060944at2759"/>
<protein>
    <submittedName>
        <fullName evidence="15">Uncharacterized protein</fullName>
    </submittedName>
</protein>
<dbReference type="Gramene" id="TraesLDM5B03G02984290.1">
    <property type="protein sequence ID" value="TraesLDM5B03G02984290.1.CDS1"/>
    <property type="gene ID" value="TraesLDM5B03G02984290"/>
</dbReference>
<evidence type="ECO:0000256" key="1">
    <source>
        <dbReference type="ARBA" id="ARBA00004251"/>
    </source>
</evidence>
<proteinExistence type="inferred from homology"/>
<dbReference type="PANTHER" id="PTHR48063:SF31">
    <property type="entry name" value="OS01G0601700 PROTEIN"/>
    <property type="match status" value="1"/>
</dbReference>
<dbReference type="FunFam" id="3.80.10.10:FF:000649">
    <property type="entry name" value="Leucine Rich Repeat family protein"/>
    <property type="match status" value="1"/>
</dbReference>
<dbReference type="Gramene" id="TraesWEE_scaffold_033788_01G000400.1">
    <property type="protein sequence ID" value="TraesWEE_scaffold_033788_01G000400.1"/>
    <property type="gene ID" value="TraesWEE_scaffold_033788_01G000400"/>
</dbReference>
<keyword evidence="5 12" id="KW-0812">Transmembrane</keyword>
<evidence type="ECO:0000256" key="7">
    <source>
        <dbReference type="ARBA" id="ARBA00022737"/>
    </source>
</evidence>
<evidence type="ECO:0000259" key="14">
    <source>
        <dbReference type="Pfam" id="PF23598"/>
    </source>
</evidence>
<keyword evidence="6" id="KW-0732">Signal</keyword>
<dbReference type="Gene3D" id="3.80.10.10">
    <property type="entry name" value="Ribonuclease Inhibitor"/>
    <property type="match status" value="3"/>
</dbReference>
<reference evidence="15" key="2">
    <citation type="submission" date="2018-10" db="UniProtKB">
        <authorList>
            <consortium name="EnsemblPlants"/>
        </authorList>
    </citation>
    <scope>IDENTIFICATION</scope>
</reference>
<keyword evidence="11" id="KW-0325">Glycoprotein</keyword>
<keyword evidence="3" id="KW-1003">Cell membrane</keyword>
<evidence type="ECO:0000256" key="2">
    <source>
        <dbReference type="ARBA" id="ARBA00009592"/>
    </source>
</evidence>
<dbReference type="SMART" id="SM00369">
    <property type="entry name" value="LRR_TYP"/>
    <property type="match status" value="12"/>
</dbReference>
<dbReference type="Gramene" id="TraesSYM7B03G04038460.1">
    <property type="protein sequence ID" value="TraesSYM7B03G04038460.1.CDS1"/>
    <property type="gene ID" value="TraesSYM7B03G04038460"/>
</dbReference>
<dbReference type="Gramene" id="TraesRN5B0101067300.1">
    <property type="protein sequence ID" value="TraesRN5B0101067300.1"/>
    <property type="gene ID" value="TraesRN5B0101067300"/>
</dbReference>
<keyword evidence="10" id="KW-0675">Receptor</keyword>
<dbReference type="Gramene" id="TraesCS5B03G1094900.1">
    <property type="protein sequence ID" value="TraesCS5B03G1094900.1.CDS1"/>
    <property type="gene ID" value="TraesCS5B03G1094900"/>
</dbReference>
<dbReference type="Pfam" id="PF23598">
    <property type="entry name" value="LRR_14"/>
    <property type="match status" value="1"/>
</dbReference>
<evidence type="ECO:0000256" key="6">
    <source>
        <dbReference type="ARBA" id="ARBA00022729"/>
    </source>
</evidence>
<reference evidence="15" key="1">
    <citation type="submission" date="2018-08" db="EMBL/GenBank/DDBJ databases">
        <authorList>
            <person name="Rossello M."/>
        </authorList>
    </citation>
    <scope>NUCLEOTIDE SEQUENCE [LARGE SCALE GENOMIC DNA]</scope>
    <source>
        <strain evidence="15">cv. Chinese Spring</strain>
    </source>
</reference>
<keyword evidence="8 12" id="KW-1133">Transmembrane helix</keyword>
<dbReference type="STRING" id="4565.A0A3B6LV20"/>
<gene>
    <name evidence="15" type="primary">LOC123113694</name>
</gene>
<evidence type="ECO:0000259" key="13">
    <source>
        <dbReference type="Pfam" id="PF08263"/>
    </source>
</evidence>
<dbReference type="GeneID" id="123113694"/>
<dbReference type="EnsemblPlants" id="TraesCS5B02G446200.1">
    <property type="protein sequence ID" value="TraesCS5B02G446200.1.cds1"/>
    <property type="gene ID" value="TraesCS5B02G446200"/>
</dbReference>
<evidence type="ECO:0000256" key="9">
    <source>
        <dbReference type="ARBA" id="ARBA00023136"/>
    </source>
</evidence>